<organism evidence="1 2">
    <name type="scientific">Rotaria sordida</name>
    <dbReference type="NCBI Taxonomy" id="392033"/>
    <lineage>
        <taxon>Eukaryota</taxon>
        <taxon>Metazoa</taxon>
        <taxon>Spiralia</taxon>
        <taxon>Gnathifera</taxon>
        <taxon>Rotifera</taxon>
        <taxon>Eurotatoria</taxon>
        <taxon>Bdelloidea</taxon>
        <taxon>Philodinida</taxon>
        <taxon>Philodinidae</taxon>
        <taxon>Rotaria</taxon>
    </lineage>
</organism>
<dbReference type="AlphaFoldDB" id="A0A815RYH9"/>
<comment type="caution">
    <text evidence="1">The sequence shown here is derived from an EMBL/GenBank/DDBJ whole genome shotgun (WGS) entry which is preliminary data.</text>
</comment>
<evidence type="ECO:0000313" key="1">
    <source>
        <dbReference type="EMBL" id="CAF1484374.1"/>
    </source>
</evidence>
<feature type="non-terminal residue" evidence="1">
    <location>
        <position position="1"/>
    </location>
</feature>
<protein>
    <submittedName>
        <fullName evidence="1">Uncharacterized protein</fullName>
    </submittedName>
</protein>
<reference evidence="1" key="1">
    <citation type="submission" date="2021-02" db="EMBL/GenBank/DDBJ databases">
        <authorList>
            <person name="Nowell W R."/>
        </authorList>
    </citation>
    <scope>NUCLEOTIDE SEQUENCE</scope>
</reference>
<sequence>MLAEPSCLWITGIPNVIIPWPNMKIEFMSISTFSSSPSINVKLSTNNIRKFAVFASSIHSKLRSYIFYTPITAAAWQRIGYQPIVIFVGDFTDNNNASLSSQLN</sequence>
<evidence type="ECO:0000313" key="2">
    <source>
        <dbReference type="Proteomes" id="UP000663882"/>
    </source>
</evidence>
<proteinExistence type="predicted"/>
<dbReference type="OrthoDB" id="10432498at2759"/>
<gene>
    <name evidence="1" type="ORF">RFH988_LOCUS38136</name>
</gene>
<accession>A0A815RYH9</accession>
<dbReference type="Proteomes" id="UP000663882">
    <property type="component" value="Unassembled WGS sequence"/>
</dbReference>
<name>A0A815RYH9_9BILA</name>
<dbReference type="EMBL" id="CAJNOO010008662">
    <property type="protein sequence ID" value="CAF1484374.1"/>
    <property type="molecule type" value="Genomic_DNA"/>
</dbReference>